<keyword evidence="3" id="KW-1185">Reference proteome</keyword>
<dbReference type="Proteomes" id="UP000219353">
    <property type="component" value="Unassembled WGS sequence"/>
</dbReference>
<evidence type="ECO:0000256" key="1">
    <source>
        <dbReference type="SAM" id="Coils"/>
    </source>
</evidence>
<accession>A0A285INJ5</accession>
<dbReference type="PROSITE" id="PS51257">
    <property type="entry name" value="PROKAR_LIPOPROTEIN"/>
    <property type="match status" value="1"/>
</dbReference>
<gene>
    <name evidence="2" type="ORF">SAMN06297280_1461</name>
</gene>
<dbReference type="EMBL" id="OBEB01000002">
    <property type="protein sequence ID" value="SNY49559.1"/>
    <property type="molecule type" value="Genomic_DNA"/>
</dbReference>
<protein>
    <recommendedName>
        <fullName evidence="4">Lipoprotein</fullName>
    </recommendedName>
</protein>
<keyword evidence="1" id="KW-0175">Coiled coil</keyword>
<dbReference type="OrthoDB" id="5801940at2"/>
<name>A0A285INJ5_9GAMM</name>
<proteinExistence type="predicted"/>
<sequence>MNTKLVIITLAVVLVAVSGCSNKAIYQNLQLNKKQECRRLPVTEYDECMRGMEQSYEEYERQRKQTTNQ</sequence>
<organism evidence="2 3">
    <name type="scientific">Arsukibacterium tuosuense</name>
    <dbReference type="NCBI Taxonomy" id="1323745"/>
    <lineage>
        <taxon>Bacteria</taxon>
        <taxon>Pseudomonadati</taxon>
        <taxon>Pseudomonadota</taxon>
        <taxon>Gammaproteobacteria</taxon>
        <taxon>Chromatiales</taxon>
        <taxon>Chromatiaceae</taxon>
        <taxon>Arsukibacterium</taxon>
    </lineage>
</organism>
<dbReference type="AlphaFoldDB" id="A0A285INJ5"/>
<evidence type="ECO:0000313" key="2">
    <source>
        <dbReference type="EMBL" id="SNY49559.1"/>
    </source>
</evidence>
<evidence type="ECO:0000313" key="3">
    <source>
        <dbReference type="Proteomes" id="UP000219353"/>
    </source>
</evidence>
<feature type="coiled-coil region" evidence="1">
    <location>
        <begin position="42"/>
        <end position="69"/>
    </location>
</feature>
<dbReference type="RefSeq" id="WP_097110723.1">
    <property type="nucleotide sequence ID" value="NZ_OBEB01000002.1"/>
</dbReference>
<reference evidence="3" key="1">
    <citation type="submission" date="2017-09" db="EMBL/GenBank/DDBJ databases">
        <authorList>
            <person name="Varghese N."/>
            <person name="Submissions S."/>
        </authorList>
    </citation>
    <scope>NUCLEOTIDE SEQUENCE [LARGE SCALE GENOMIC DNA]</scope>
    <source>
        <strain evidence="3">CGMCC 1.12461</strain>
    </source>
</reference>
<evidence type="ECO:0008006" key="4">
    <source>
        <dbReference type="Google" id="ProtNLM"/>
    </source>
</evidence>